<accession>A0A6C0L941</accession>
<organism evidence="1">
    <name type="scientific">viral metagenome</name>
    <dbReference type="NCBI Taxonomy" id="1070528"/>
    <lineage>
        <taxon>unclassified sequences</taxon>
        <taxon>metagenomes</taxon>
        <taxon>organismal metagenomes</taxon>
    </lineage>
</organism>
<dbReference type="EMBL" id="MN740437">
    <property type="protein sequence ID" value="QHU26221.1"/>
    <property type="molecule type" value="Genomic_DNA"/>
</dbReference>
<dbReference type="Pfam" id="PF19064">
    <property type="entry name" value="DUF5760"/>
    <property type="match status" value="1"/>
</dbReference>
<sequence length="120" mass="13867">METEGDLQQLPQMIIQWKQTQEEVKKLKQQIRELNIREKAFSDVIMRVMKKNNIGTLDLQQSQSRILYNTKEKKMSIGVKGLAGQLSEFLKSDEEAKKAVDFLLGKRTTKSVESLVLEKL</sequence>
<reference evidence="1" key="1">
    <citation type="journal article" date="2020" name="Nature">
        <title>Giant virus diversity and host interactions through global metagenomics.</title>
        <authorList>
            <person name="Schulz F."/>
            <person name="Roux S."/>
            <person name="Paez-Espino D."/>
            <person name="Jungbluth S."/>
            <person name="Walsh D.A."/>
            <person name="Denef V.J."/>
            <person name="McMahon K.D."/>
            <person name="Konstantinidis K.T."/>
            <person name="Eloe-Fadrosh E.A."/>
            <person name="Kyrpides N.C."/>
            <person name="Woyke T."/>
        </authorList>
    </citation>
    <scope>NUCLEOTIDE SEQUENCE</scope>
    <source>
        <strain evidence="1">GVMAG-M-3300027759-16</strain>
    </source>
</reference>
<protein>
    <submittedName>
        <fullName evidence="1">Uncharacterized protein</fullName>
    </submittedName>
</protein>
<evidence type="ECO:0000313" key="1">
    <source>
        <dbReference type="EMBL" id="QHU26221.1"/>
    </source>
</evidence>
<dbReference type="AlphaFoldDB" id="A0A6C0L941"/>
<name>A0A6C0L941_9ZZZZ</name>
<proteinExistence type="predicted"/>
<dbReference type="InterPro" id="IPR043918">
    <property type="entry name" value="DUF5760"/>
</dbReference>